<dbReference type="OrthoDB" id="9801056at2"/>
<protein>
    <submittedName>
        <fullName evidence="1">Uncharacterized protein</fullName>
    </submittedName>
</protein>
<dbReference type="EMBL" id="AXCW01000368">
    <property type="protein sequence ID" value="EYR61999.1"/>
    <property type="molecule type" value="Genomic_DNA"/>
</dbReference>
<keyword evidence="2" id="KW-1185">Reference proteome</keyword>
<dbReference type="Proteomes" id="UP000019753">
    <property type="component" value="Unassembled WGS sequence"/>
</dbReference>
<reference evidence="1 2" key="1">
    <citation type="submission" date="2014-01" db="EMBL/GenBank/DDBJ databases">
        <title>Actinotalea ferrariae CF5-4.</title>
        <authorList>
            <person name="Chen F."/>
            <person name="Li Y."/>
            <person name="Wang G."/>
        </authorList>
    </citation>
    <scope>NUCLEOTIDE SEQUENCE [LARGE SCALE GENOMIC DNA]</scope>
    <source>
        <strain evidence="1 2">CF5-4</strain>
    </source>
</reference>
<evidence type="ECO:0000313" key="1">
    <source>
        <dbReference type="EMBL" id="EYR61999.1"/>
    </source>
</evidence>
<organism evidence="1 2">
    <name type="scientific">Actinotalea ferrariae CF5-4</name>
    <dbReference type="NCBI Taxonomy" id="948458"/>
    <lineage>
        <taxon>Bacteria</taxon>
        <taxon>Bacillati</taxon>
        <taxon>Actinomycetota</taxon>
        <taxon>Actinomycetes</taxon>
        <taxon>Micrococcales</taxon>
        <taxon>Cellulomonadaceae</taxon>
        <taxon>Actinotalea</taxon>
    </lineage>
</organism>
<comment type="caution">
    <text evidence="1">The sequence shown here is derived from an EMBL/GenBank/DDBJ whole genome shotgun (WGS) entry which is preliminary data.</text>
</comment>
<dbReference type="RefSeq" id="WP_034229165.1">
    <property type="nucleotide sequence ID" value="NZ_AXCW01000368.1"/>
</dbReference>
<dbReference type="AlphaFoldDB" id="A0A021VL97"/>
<gene>
    <name evidence="1" type="ORF">N866_12870</name>
</gene>
<evidence type="ECO:0000313" key="2">
    <source>
        <dbReference type="Proteomes" id="UP000019753"/>
    </source>
</evidence>
<accession>A0A021VL97</accession>
<proteinExistence type="predicted"/>
<sequence length="217" mass="22705">MDDWTPLGRTEDYPANPQGLAALLASIRRLETQLNDQRHAILRQSGISVEPGGIRFAGDVAITGALTLNPGVIGNEYLTSPLTAASVSDTVSGFGLTAGTSSDIATATITVPEGFTSCVATGLGSLFFLNPTANVDYVRCRVYIDTSTGYSWWGVRPLSMVGPNNGSAALSPNRMAQIPDLTGGDTITFRLTGFTDFAAMSSASNFASIAGQAIFTR</sequence>
<name>A0A021VL97_9CELL</name>